<proteinExistence type="predicted"/>
<dbReference type="AlphaFoldDB" id="A0AAD5S1G8"/>
<keyword evidence="3" id="KW-1185">Reference proteome</keyword>
<keyword evidence="1" id="KW-0812">Transmembrane</keyword>
<name>A0AAD5S1G8_9PEZI</name>
<feature type="transmembrane region" description="Helical" evidence="1">
    <location>
        <begin position="80"/>
        <end position="104"/>
    </location>
</feature>
<reference evidence="2" key="1">
    <citation type="submission" date="2022-07" db="EMBL/GenBank/DDBJ databases">
        <title>Draft genome sequence of Zalerion maritima ATCC 34329, a (micro)plastics degrading marine fungus.</title>
        <authorList>
            <person name="Paco A."/>
            <person name="Goncalves M.F.M."/>
            <person name="Rocha-Santos T.A.P."/>
            <person name="Alves A."/>
        </authorList>
    </citation>
    <scope>NUCLEOTIDE SEQUENCE</scope>
    <source>
        <strain evidence="2">ATCC 34329</strain>
    </source>
</reference>
<organism evidence="2 3">
    <name type="scientific">Zalerion maritima</name>
    <dbReference type="NCBI Taxonomy" id="339359"/>
    <lineage>
        <taxon>Eukaryota</taxon>
        <taxon>Fungi</taxon>
        <taxon>Dikarya</taxon>
        <taxon>Ascomycota</taxon>
        <taxon>Pezizomycotina</taxon>
        <taxon>Sordariomycetes</taxon>
        <taxon>Lulworthiomycetidae</taxon>
        <taxon>Lulworthiales</taxon>
        <taxon>Lulworthiaceae</taxon>
        <taxon>Zalerion</taxon>
    </lineage>
</organism>
<dbReference type="Proteomes" id="UP001201980">
    <property type="component" value="Unassembled WGS sequence"/>
</dbReference>
<evidence type="ECO:0000313" key="3">
    <source>
        <dbReference type="Proteomes" id="UP001201980"/>
    </source>
</evidence>
<accession>A0AAD5S1G8</accession>
<evidence type="ECO:0000313" key="2">
    <source>
        <dbReference type="EMBL" id="KAJ2903615.1"/>
    </source>
</evidence>
<protein>
    <submittedName>
        <fullName evidence="2">Uncharacterized protein</fullName>
    </submittedName>
</protein>
<dbReference type="EMBL" id="JAKWBI020000076">
    <property type="protein sequence ID" value="KAJ2903615.1"/>
    <property type="molecule type" value="Genomic_DNA"/>
</dbReference>
<comment type="caution">
    <text evidence="2">The sequence shown here is derived from an EMBL/GenBank/DDBJ whole genome shotgun (WGS) entry which is preliminary data.</text>
</comment>
<evidence type="ECO:0000256" key="1">
    <source>
        <dbReference type="SAM" id="Phobius"/>
    </source>
</evidence>
<keyword evidence="1" id="KW-1133">Transmembrane helix</keyword>
<gene>
    <name evidence="2" type="ORF">MKZ38_009558</name>
</gene>
<sequence>MWTPIEALQELVACNKSSPVTLYEVVALVEHPGNNHVTIMQPEFMREEAIDIELTSDRFSLHRNFILDAMVDTRKKQKHLLNVGVGLGMGLGLPIFIAVLYWVLNKGFKEKWGVQEEKA</sequence>
<keyword evidence="1" id="KW-0472">Membrane</keyword>